<dbReference type="PANTHER" id="PTHR12202:SF0">
    <property type="entry name" value="ESF1 HOMOLOG"/>
    <property type="match status" value="1"/>
</dbReference>
<dbReference type="InterPro" id="IPR012580">
    <property type="entry name" value="NUC153"/>
</dbReference>
<feature type="domain" description="ESF1 RRM" evidence="7">
    <location>
        <begin position="238"/>
        <end position="387"/>
    </location>
</feature>
<feature type="region of interest" description="Disordered" evidence="5">
    <location>
        <begin position="624"/>
        <end position="656"/>
    </location>
</feature>
<keyword evidence="9" id="KW-1185">Reference proteome</keyword>
<dbReference type="PANTHER" id="PTHR12202">
    <property type="entry name" value="ESF1 HOMOLOG"/>
    <property type="match status" value="1"/>
</dbReference>
<feature type="compositionally biased region" description="Basic residues" evidence="5">
    <location>
        <begin position="638"/>
        <end position="649"/>
    </location>
</feature>
<dbReference type="InterPro" id="IPR039754">
    <property type="entry name" value="Esf1"/>
</dbReference>
<name>A0A067RBX4_ZOONE</name>
<evidence type="ECO:0000313" key="9">
    <source>
        <dbReference type="Proteomes" id="UP000027135"/>
    </source>
</evidence>
<dbReference type="Proteomes" id="UP000027135">
    <property type="component" value="Unassembled WGS sequence"/>
</dbReference>
<proteinExistence type="inferred from homology"/>
<protein>
    <submittedName>
        <fullName evidence="8">ESF1-like protein</fullName>
    </submittedName>
</protein>
<dbReference type="GO" id="GO:0003723">
    <property type="term" value="F:RNA binding"/>
    <property type="evidence" value="ECO:0007669"/>
    <property type="project" value="TreeGrafter"/>
</dbReference>
<dbReference type="OrthoDB" id="431825at2759"/>
<dbReference type="Pfam" id="PF25121">
    <property type="entry name" value="RRM_ESF1"/>
    <property type="match status" value="1"/>
</dbReference>
<dbReference type="GO" id="GO:0005730">
    <property type="term" value="C:nucleolus"/>
    <property type="evidence" value="ECO:0007669"/>
    <property type="project" value="UniProtKB-SubCell"/>
</dbReference>
<dbReference type="InterPro" id="IPR056750">
    <property type="entry name" value="RRM_ESF1"/>
</dbReference>
<dbReference type="AlphaFoldDB" id="A0A067RBX4"/>
<feature type="compositionally biased region" description="Polar residues" evidence="5">
    <location>
        <begin position="548"/>
        <end position="559"/>
    </location>
</feature>
<feature type="compositionally biased region" description="Acidic residues" evidence="5">
    <location>
        <begin position="307"/>
        <end position="316"/>
    </location>
</feature>
<keyword evidence="3" id="KW-0175">Coiled coil</keyword>
<dbReference type="STRING" id="136037.A0A067RBX4"/>
<evidence type="ECO:0000256" key="1">
    <source>
        <dbReference type="ARBA" id="ARBA00004604"/>
    </source>
</evidence>
<evidence type="ECO:0000259" key="7">
    <source>
        <dbReference type="Pfam" id="PF25121"/>
    </source>
</evidence>
<keyword evidence="4" id="KW-0539">Nucleus</keyword>
<evidence type="ECO:0000256" key="4">
    <source>
        <dbReference type="ARBA" id="ARBA00023242"/>
    </source>
</evidence>
<feature type="compositionally biased region" description="Acidic residues" evidence="5">
    <location>
        <begin position="560"/>
        <end position="571"/>
    </location>
</feature>
<dbReference type="InParanoid" id="A0A067RBX4"/>
<evidence type="ECO:0000256" key="5">
    <source>
        <dbReference type="SAM" id="MobiDB-lite"/>
    </source>
</evidence>
<sequence length="749" mass="86887">MEEIMKDSRFSHIAQDPRFKRIPKREKKIKIDKRFQSMFKDKSFKVNYTVDKRGRPISHTSSEDLKRYYALSSDEDLETECNKNDETNKEYTQISSVKVKLVETGKDGSTSNNINKIKDNVMKDKLKIKEHNVCFEGQNSNLLKRKIDQHKLECGVELNTDNEVPSDEDNKNKEKEIVADSIKKKLRDLTVDYARGEGVLFCDSSSDEESSETGSESEELDHGWGELDHDADQTDVTTNRLAVCHMDWDRIRASDLMVLFSSFVPQGGLIHSVTIYPSEFGLKRMKEEEIKGPLELVGNGNSVQDEKEIEDGEENEEGSKYHMEKLRQYQLNRLKYYYAVLVCDSAVTANKIYTECDGLEYESSATRLDLRFVPDSTKFEEKPHEICDRLPDLSKYQPRYFTTTALQQAKVELTWDETNPERNEINQKLMSGQVDGITETDLRDYLASSSEEESDVVVNEELEVTNEVTADPVSKYRALLKGIEQEEEKKKFHDVEMEISWGVGLKDKTEELVQKKLNERKNDLTPFEQYLKKRKDKKKQKKEEKIKNIQQANETSGNEYSDDDIPSDIDMNDQYFKEEFQGEFKKKHSKEKTNKLSLSEDEGTKHKKAELELLLLNEGSEKKHFSLKSIQEQEVEGKKRHKKKGKKKLIKEESKQDDFEVNVQDERFSALFSSHLYNIDPTDSHYHKTKGMEAFRSEKLHRRQSDVNDNPDVLSAKIQKMDTVCGKNPELSLLVETVKRKTRLHKGAR</sequence>
<evidence type="ECO:0000256" key="2">
    <source>
        <dbReference type="ARBA" id="ARBA00009087"/>
    </source>
</evidence>
<evidence type="ECO:0000313" key="8">
    <source>
        <dbReference type="EMBL" id="KDR21391.1"/>
    </source>
</evidence>
<accession>A0A067RBX4</accession>
<reference evidence="8 9" key="1">
    <citation type="journal article" date="2014" name="Nat. Commun.">
        <title>Molecular traces of alternative social organization in a termite genome.</title>
        <authorList>
            <person name="Terrapon N."/>
            <person name="Li C."/>
            <person name="Robertson H.M."/>
            <person name="Ji L."/>
            <person name="Meng X."/>
            <person name="Booth W."/>
            <person name="Chen Z."/>
            <person name="Childers C.P."/>
            <person name="Glastad K.M."/>
            <person name="Gokhale K."/>
            <person name="Gowin J."/>
            <person name="Gronenberg W."/>
            <person name="Hermansen R.A."/>
            <person name="Hu H."/>
            <person name="Hunt B.G."/>
            <person name="Huylmans A.K."/>
            <person name="Khalil S.M."/>
            <person name="Mitchell R.D."/>
            <person name="Munoz-Torres M.C."/>
            <person name="Mustard J.A."/>
            <person name="Pan H."/>
            <person name="Reese J.T."/>
            <person name="Scharf M.E."/>
            <person name="Sun F."/>
            <person name="Vogel H."/>
            <person name="Xiao J."/>
            <person name="Yang W."/>
            <person name="Yang Z."/>
            <person name="Yang Z."/>
            <person name="Zhou J."/>
            <person name="Zhu J."/>
            <person name="Brent C.S."/>
            <person name="Elsik C.G."/>
            <person name="Goodisman M.A."/>
            <person name="Liberles D.A."/>
            <person name="Roe R.M."/>
            <person name="Vargo E.L."/>
            <person name="Vilcinskas A."/>
            <person name="Wang J."/>
            <person name="Bornberg-Bauer E."/>
            <person name="Korb J."/>
            <person name="Zhang G."/>
            <person name="Liebig J."/>
        </authorList>
    </citation>
    <scope>NUCLEOTIDE SEQUENCE [LARGE SCALE GENOMIC DNA]</scope>
    <source>
        <tissue evidence="8">Whole organism</tissue>
    </source>
</reference>
<feature type="region of interest" description="Disordered" evidence="5">
    <location>
        <begin position="528"/>
        <end position="605"/>
    </location>
</feature>
<feature type="compositionally biased region" description="Acidic residues" evidence="5">
    <location>
        <begin position="205"/>
        <end position="219"/>
    </location>
</feature>
<dbReference type="EMBL" id="KK852559">
    <property type="protein sequence ID" value="KDR21391.1"/>
    <property type="molecule type" value="Genomic_DNA"/>
</dbReference>
<dbReference type="GO" id="GO:0006364">
    <property type="term" value="P:rRNA processing"/>
    <property type="evidence" value="ECO:0007669"/>
    <property type="project" value="InterPro"/>
</dbReference>
<feature type="domain" description="NUC153" evidence="6">
    <location>
        <begin position="665"/>
        <end position="693"/>
    </location>
</feature>
<dbReference type="OMA" id="YEMEMSW"/>
<dbReference type="FunCoup" id="A0A067RBX4">
    <property type="interactions" value="1710"/>
</dbReference>
<feature type="compositionally biased region" description="Basic and acidic residues" evidence="5">
    <location>
        <begin position="220"/>
        <end position="231"/>
    </location>
</feature>
<evidence type="ECO:0000259" key="6">
    <source>
        <dbReference type="Pfam" id="PF08159"/>
    </source>
</evidence>
<gene>
    <name evidence="8" type="ORF">L798_03167</name>
</gene>
<organism evidence="8 9">
    <name type="scientific">Zootermopsis nevadensis</name>
    <name type="common">Dampwood termite</name>
    <dbReference type="NCBI Taxonomy" id="136037"/>
    <lineage>
        <taxon>Eukaryota</taxon>
        <taxon>Metazoa</taxon>
        <taxon>Ecdysozoa</taxon>
        <taxon>Arthropoda</taxon>
        <taxon>Hexapoda</taxon>
        <taxon>Insecta</taxon>
        <taxon>Pterygota</taxon>
        <taxon>Neoptera</taxon>
        <taxon>Polyneoptera</taxon>
        <taxon>Dictyoptera</taxon>
        <taxon>Blattodea</taxon>
        <taxon>Blattoidea</taxon>
        <taxon>Termitoidae</taxon>
        <taxon>Termopsidae</taxon>
        <taxon>Zootermopsis</taxon>
    </lineage>
</organism>
<feature type="region of interest" description="Disordered" evidence="5">
    <location>
        <begin position="203"/>
        <end position="231"/>
    </location>
</feature>
<feature type="compositionally biased region" description="Basic and acidic residues" evidence="5">
    <location>
        <begin position="575"/>
        <end position="584"/>
    </location>
</feature>
<evidence type="ECO:0000256" key="3">
    <source>
        <dbReference type="ARBA" id="ARBA00023054"/>
    </source>
</evidence>
<comment type="subcellular location">
    <subcellularLocation>
        <location evidence="1">Nucleus</location>
        <location evidence="1">Nucleolus</location>
    </subcellularLocation>
</comment>
<comment type="similarity">
    <text evidence="2">Belongs to the ESF1 family.</text>
</comment>
<dbReference type="eggNOG" id="KOG2318">
    <property type="taxonomic scope" value="Eukaryota"/>
</dbReference>
<dbReference type="Pfam" id="PF08159">
    <property type="entry name" value="NUC153"/>
    <property type="match status" value="1"/>
</dbReference>
<feature type="region of interest" description="Disordered" evidence="5">
    <location>
        <begin position="296"/>
        <end position="319"/>
    </location>
</feature>